<dbReference type="RefSeq" id="WP_167235216.1">
    <property type="nucleotide sequence ID" value="NZ_WHJF01000002.1"/>
</dbReference>
<evidence type="ECO:0000313" key="10">
    <source>
        <dbReference type="Proteomes" id="UP000610594"/>
    </source>
</evidence>
<keyword evidence="2" id="KW-0548">Nucleotidyltransferase</keyword>
<accession>A0ABX0MDQ9</accession>
<keyword evidence="4" id="KW-0067">ATP-binding</keyword>
<keyword evidence="3" id="KW-0547">Nucleotide-binding</keyword>
<protein>
    <recommendedName>
        <fullName evidence="5">protein adenylyltransferase</fullName>
        <ecNumber evidence="5">2.7.7.108</ecNumber>
    </recommendedName>
</protein>
<name>A0ABX0MDQ9_9BURK</name>
<dbReference type="GO" id="GO:0016740">
    <property type="term" value="F:transferase activity"/>
    <property type="evidence" value="ECO:0007669"/>
    <property type="project" value="UniProtKB-KW"/>
</dbReference>
<evidence type="ECO:0000256" key="5">
    <source>
        <dbReference type="ARBA" id="ARBA00034531"/>
    </source>
</evidence>
<sequence length="197" mass="22362">MSDKYGTGTDTQYCYPNADVLINKLGITDGPGLEQAEIELTQARIEQYEPNFDDISLAALRHIHFHLFQDIYGWAGHLRTVDISKGNTRFANVSRVEPEAEKLFRQLEQEGYLAGLPRAQFAGRLAHYYCELNVIHPFRDGNGRAQRLLFEVISINAGYALRWEPIGRTEWGEANIAAYNCRLQSLTDLLDRALTSI</sequence>
<dbReference type="Gene3D" id="1.10.3290.10">
    <property type="entry name" value="Fido-like domain"/>
    <property type="match status" value="1"/>
</dbReference>
<proteinExistence type="predicted"/>
<dbReference type="PROSITE" id="PS51459">
    <property type="entry name" value="FIDO"/>
    <property type="match status" value="1"/>
</dbReference>
<evidence type="ECO:0000256" key="4">
    <source>
        <dbReference type="ARBA" id="ARBA00022840"/>
    </source>
</evidence>
<evidence type="ECO:0000259" key="8">
    <source>
        <dbReference type="PROSITE" id="PS51459"/>
    </source>
</evidence>
<gene>
    <name evidence="9" type="ORF">F1735_01235</name>
</gene>
<comment type="catalytic activity">
    <reaction evidence="7">
        <text>L-tyrosyl-[protein] + ATP = O-(5'-adenylyl)-L-tyrosyl-[protein] + diphosphate</text>
        <dbReference type="Rhea" id="RHEA:54288"/>
        <dbReference type="Rhea" id="RHEA-COMP:10136"/>
        <dbReference type="Rhea" id="RHEA-COMP:13846"/>
        <dbReference type="ChEBI" id="CHEBI:30616"/>
        <dbReference type="ChEBI" id="CHEBI:33019"/>
        <dbReference type="ChEBI" id="CHEBI:46858"/>
        <dbReference type="ChEBI" id="CHEBI:83624"/>
        <dbReference type="EC" id="2.7.7.108"/>
    </reaction>
</comment>
<dbReference type="PANTHER" id="PTHR39560:SF1">
    <property type="entry name" value="PROTEIN ADENYLYLTRANSFERASE FIC-RELATED"/>
    <property type="match status" value="1"/>
</dbReference>
<organism evidence="9 10">
    <name type="scientific">Massilia genomosp. 1</name>
    <dbReference type="NCBI Taxonomy" id="2609280"/>
    <lineage>
        <taxon>Bacteria</taxon>
        <taxon>Pseudomonadati</taxon>
        <taxon>Pseudomonadota</taxon>
        <taxon>Betaproteobacteria</taxon>
        <taxon>Burkholderiales</taxon>
        <taxon>Oxalobacteraceae</taxon>
        <taxon>Telluria group</taxon>
        <taxon>Massilia</taxon>
    </lineage>
</organism>
<comment type="caution">
    <text evidence="9">The sequence shown here is derived from an EMBL/GenBank/DDBJ whole genome shotgun (WGS) entry which is preliminary data.</text>
</comment>
<dbReference type="NCBIfam" id="NF007672">
    <property type="entry name" value="PRK10347.1"/>
    <property type="match status" value="1"/>
</dbReference>
<dbReference type="Proteomes" id="UP000610594">
    <property type="component" value="Unassembled WGS sequence"/>
</dbReference>
<dbReference type="InterPro" id="IPR003812">
    <property type="entry name" value="Fido"/>
</dbReference>
<dbReference type="Pfam" id="PF02661">
    <property type="entry name" value="Fic"/>
    <property type="match status" value="1"/>
</dbReference>
<feature type="domain" description="Fido" evidence="8">
    <location>
        <begin position="55"/>
        <end position="192"/>
    </location>
</feature>
<keyword evidence="10" id="KW-1185">Reference proteome</keyword>
<keyword evidence="1 9" id="KW-0808">Transferase</keyword>
<dbReference type="EC" id="2.7.7.108" evidence="5"/>
<evidence type="ECO:0000256" key="2">
    <source>
        <dbReference type="ARBA" id="ARBA00022695"/>
    </source>
</evidence>
<evidence type="ECO:0000256" key="6">
    <source>
        <dbReference type="ARBA" id="ARBA00047939"/>
    </source>
</evidence>
<dbReference type="SUPFAM" id="SSF140931">
    <property type="entry name" value="Fic-like"/>
    <property type="match status" value="1"/>
</dbReference>
<evidence type="ECO:0000256" key="7">
    <source>
        <dbReference type="ARBA" id="ARBA00048696"/>
    </source>
</evidence>
<dbReference type="EMBL" id="WHJF01000002">
    <property type="protein sequence ID" value="NHZ60944.1"/>
    <property type="molecule type" value="Genomic_DNA"/>
</dbReference>
<comment type="catalytic activity">
    <reaction evidence="6">
        <text>L-threonyl-[protein] + ATP = 3-O-(5'-adenylyl)-L-threonyl-[protein] + diphosphate</text>
        <dbReference type="Rhea" id="RHEA:54292"/>
        <dbReference type="Rhea" id="RHEA-COMP:11060"/>
        <dbReference type="Rhea" id="RHEA-COMP:13847"/>
        <dbReference type="ChEBI" id="CHEBI:30013"/>
        <dbReference type="ChEBI" id="CHEBI:30616"/>
        <dbReference type="ChEBI" id="CHEBI:33019"/>
        <dbReference type="ChEBI" id="CHEBI:138113"/>
        <dbReference type="EC" id="2.7.7.108"/>
    </reaction>
</comment>
<evidence type="ECO:0000256" key="3">
    <source>
        <dbReference type="ARBA" id="ARBA00022741"/>
    </source>
</evidence>
<dbReference type="InterPro" id="IPR036597">
    <property type="entry name" value="Fido-like_dom_sf"/>
</dbReference>
<evidence type="ECO:0000256" key="1">
    <source>
        <dbReference type="ARBA" id="ARBA00022679"/>
    </source>
</evidence>
<evidence type="ECO:0000313" key="9">
    <source>
        <dbReference type="EMBL" id="NHZ60944.1"/>
    </source>
</evidence>
<dbReference type="PANTHER" id="PTHR39560">
    <property type="entry name" value="PROTEIN ADENYLYLTRANSFERASE FIC-RELATED"/>
    <property type="match status" value="1"/>
</dbReference>
<reference evidence="9 10" key="1">
    <citation type="submission" date="2019-10" db="EMBL/GenBank/DDBJ databases">
        <title>Taxonomy of Antarctic Massilia spp.: description of Massilia rubra sp. nov., Massilia aquatica sp. nov., Massilia mucilaginosa sp. nov., Massilia frigida sp. nov. isolated from streams, lakes and regoliths.</title>
        <authorList>
            <person name="Holochova P."/>
            <person name="Sedlacek I."/>
            <person name="Kralova S."/>
            <person name="Maslanova I."/>
            <person name="Busse H.-J."/>
            <person name="Stankova E."/>
            <person name="Vrbovska V."/>
            <person name="Kovarovic V."/>
            <person name="Bartak M."/>
            <person name="Svec P."/>
            <person name="Pantucek R."/>
        </authorList>
    </citation>
    <scope>NUCLEOTIDE SEQUENCE [LARGE SCALE GENOMIC DNA]</scope>
    <source>
        <strain evidence="9 10">CCM 8694</strain>
    </source>
</reference>